<dbReference type="Gene3D" id="3.40.50.1820">
    <property type="entry name" value="alpha/beta hydrolase"/>
    <property type="match status" value="1"/>
</dbReference>
<dbReference type="Proteomes" id="UP000229730">
    <property type="component" value="Unassembled WGS sequence"/>
</dbReference>
<evidence type="ECO:0000256" key="1">
    <source>
        <dbReference type="ARBA" id="ARBA00022801"/>
    </source>
</evidence>
<evidence type="ECO:0000313" key="3">
    <source>
        <dbReference type="EMBL" id="PHZ83603.1"/>
    </source>
</evidence>
<dbReference type="PANTHER" id="PTHR46118">
    <property type="entry name" value="PROTEIN ABHD11"/>
    <property type="match status" value="1"/>
</dbReference>
<dbReference type="InParanoid" id="A0A2G4YMT2"/>
<dbReference type="RefSeq" id="WP_099474548.1">
    <property type="nucleotide sequence ID" value="NZ_CP041025.1"/>
</dbReference>
<dbReference type="AlphaFoldDB" id="A0A2G4YMT2"/>
<dbReference type="FunCoup" id="A0A2G4YMT2">
    <property type="interactions" value="428"/>
</dbReference>
<dbReference type="InterPro" id="IPR029058">
    <property type="entry name" value="AB_hydrolase_fold"/>
</dbReference>
<comment type="caution">
    <text evidence="3">The sequence shown here is derived from an EMBL/GenBank/DDBJ whole genome shotgun (WGS) entry which is preliminary data.</text>
</comment>
<proteinExistence type="predicted"/>
<dbReference type="GO" id="GO:0016787">
    <property type="term" value="F:hydrolase activity"/>
    <property type="evidence" value="ECO:0007669"/>
    <property type="project" value="UniProtKB-KW"/>
</dbReference>
<dbReference type="PRINTS" id="PR00111">
    <property type="entry name" value="ABHYDROLASE"/>
</dbReference>
<dbReference type="PANTHER" id="PTHR46118:SF4">
    <property type="entry name" value="PROTEIN ABHD11"/>
    <property type="match status" value="1"/>
</dbReference>
<dbReference type="PRINTS" id="PR00412">
    <property type="entry name" value="EPOXHYDRLASE"/>
</dbReference>
<gene>
    <name evidence="3" type="ORF">CRD36_14560</name>
</gene>
<dbReference type="OrthoDB" id="9808398at2"/>
<dbReference type="EMBL" id="PDEM01000031">
    <property type="protein sequence ID" value="PHZ83603.1"/>
    <property type="molecule type" value="Genomic_DNA"/>
</dbReference>
<keyword evidence="4" id="KW-1185">Reference proteome</keyword>
<dbReference type="InterPro" id="IPR000639">
    <property type="entry name" value="Epox_hydrolase-like"/>
</dbReference>
<dbReference type="SUPFAM" id="SSF53474">
    <property type="entry name" value="alpha/beta-Hydrolases"/>
    <property type="match status" value="1"/>
</dbReference>
<protein>
    <submittedName>
        <fullName evidence="3">Alpha/beta hydrolase</fullName>
    </submittedName>
</protein>
<accession>A0A2G4YMT2</accession>
<keyword evidence="1 3" id="KW-0378">Hydrolase</keyword>
<reference evidence="3 4" key="1">
    <citation type="submission" date="2017-10" db="EMBL/GenBank/DDBJ databases">
        <title>Frigbacter circumglobatus gen. nov. sp. nov., isolated from sediment cultured in situ.</title>
        <authorList>
            <person name="Zhao Z."/>
        </authorList>
    </citation>
    <scope>NUCLEOTIDE SEQUENCE [LARGE SCALE GENOMIC DNA]</scope>
    <source>
        <strain evidence="3 4">ZYL</strain>
    </source>
</reference>
<dbReference type="InterPro" id="IPR000073">
    <property type="entry name" value="AB_hydrolase_1"/>
</dbReference>
<name>A0A2G4YMT2_9PROT</name>
<evidence type="ECO:0000313" key="4">
    <source>
        <dbReference type="Proteomes" id="UP000229730"/>
    </source>
</evidence>
<evidence type="ECO:0000259" key="2">
    <source>
        <dbReference type="Pfam" id="PF00561"/>
    </source>
</evidence>
<dbReference type="Pfam" id="PF00561">
    <property type="entry name" value="Abhydrolase_1"/>
    <property type="match status" value="1"/>
</dbReference>
<organism evidence="3 4">
    <name type="scientific">Paremcibacter congregatus</name>
    <dbReference type="NCBI Taxonomy" id="2043170"/>
    <lineage>
        <taxon>Bacteria</taxon>
        <taxon>Pseudomonadati</taxon>
        <taxon>Pseudomonadota</taxon>
        <taxon>Alphaproteobacteria</taxon>
        <taxon>Emcibacterales</taxon>
        <taxon>Emcibacteraceae</taxon>
        <taxon>Paremcibacter</taxon>
    </lineage>
</organism>
<feature type="domain" description="AB hydrolase-1" evidence="2">
    <location>
        <begin position="14"/>
        <end position="125"/>
    </location>
</feature>
<sequence>MKLNSYHIGSADAPALIIIHGLFGSASNFRSLAKIYSEDFSVTCLDLRNHGASPHDDDVSFDAMAADVVEFMDDHGIPRAHIMGHSLGGKVAMQLALTHPDRIDKLIIGDIAPITYPHHHDRIFEGLQAVRAARLTSRKEAEAILAEYVQIPQVRLFLMTNMVRGEDQVFDWRINVDGLQQNYAELAKAPTGTPFTGKSCFIRGEMSDYVKETTYDVIKQLFPQAEIVTLKGAGHWLHAEKPQEYVRLTLDFLKKD</sequence>